<dbReference type="Proteomes" id="UP000184452">
    <property type="component" value="Unassembled WGS sequence"/>
</dbReference>
<name>A0A1M6QYK6_9ACTN</name>
<organism evidence="2 3">
    <name type="scientific">Nocardiopsis flavescens</name>
    <dbReference type="NCBI Taxonomy" id="758803"/>
    <lineage>
        <taxon>Bacteria</taxon>
        <taxon>Bacillati</taxon>
        <taxon>Actinomycetota</taxon>
        <taxon>Actinomycetes</taxon>
        <taxon>Streptosporangiales</taxon>
        <taxon>Nocardiopsidaceae</taxon>
        <taxon>Nocardiopsis</taxon>
    </lineage>
</organism>
<sequence>MEVFAARGSDRAFPAEAPDRVGPARAGVLRRLPSGADPLTGVPDPRDAPGPAPGRPVGVEPFAGEGEP</sequence>
<protein>
    <submittedName>
        <fullName evidence="2">Uncharacterized protein</fullName>
    </submittedName>
</protein>
<proteinExistence type="predicted"/>
<dbReference type="AlphaFoldDB" id="A0A1M6QYK6"/>
<keyword evidence="3" id="KW-1185">Reference proteome</keyword>
<evidence type="ECO:0000256" key="1">
    <source>
        <dbReference type="SAM" id="MobiDB-lite"/>
    </source>
</evidence>
<feature type="region of interest" description="Disordered" evidence="1">
    <location>
        <begin position="1"/>
        <end position="20"/>
    </location>
</feature>
<reference evidence="2 3" key="1">
    <citation type="submission" date="2016-11" db="EMBL/GenBank/DDBJ databases">
        <authorList>
            <person name="Jaros S."/>
            <person name="Januszkiewicz K."/>
            <person name="Wedrychowicz H."/>
        </authorList>
    </citation>
    <scope>NUCLEOTIDE SEQUENCE [LARGE SCALE GENOMIC DNA]</scope>
    <source>
        <strain evidence="2 3">CGMCC 4.5723</strain>
    </source>
</reference>
<accession>A0A1M6QYK6</accession>
<dbReference type="EMBL" id="FQZK01000016">
    <property type="protein sequence ID" value="SHK25349.1"/>
    <property type="molecule type" value="Genomic_DNA"/>
</dbReference>
<gene>
    <name evidence="2" type="ORF">SAMN05421803_11682</name>
</gene>
<feature type="region of interest" description="Disordered" evidence="1">
    <location>
        <begin position="30"/>
        <end position="68"/>
    </location>
</feature>
<evidence type="ECO:0000313" key="2">
    <source>
        <dbReference type="EMBL" id="SHK25349.1"/>
    </source>
</evidence>
<evidence type="ECO:0000313" key="3">
    <source>
        <dbReference type="Proteomes" id="UP000184452"/>
    </source>
</evidence>